<keyword evidence="6" id="KW-0418">Kinase</keyword>
<dbReference type="InterPro" id="IPR008271">
    <property type="entry name" value="Ser/Thr_kinase_AS"/>
</dbReference>
<proteinExistence type="inferred from homology"/>
<keyword evidence="3 10" id="KW-0723">Serine/threonine-protein kinase</keyword>
<dbReference type="STRING" id="88036.D8T7F5"/>
<dbReference type="SUPFAM" id="SSF56112">
    <property type="entry name" value="Protein kinase-like (PK-like)"/>
    <property type="match status" value="1"/>
</dbReference>
<name>D8T7F5_SELML</name>
<evidence type="ECO:0000256" key="11">
    <source>
        <dbReference type="SAM" id="MobiDB-lite"/>
    </source>
</evidence>
<dbReference type="EMBL" id="GL377685">
    <property type="protein sequence ID" value="EFJ07454.1"/>
    <property type="molecule type" value="Genomic_DNA"/>
</dbReference>
<dbReference type="SMART" id="SM00220">
    <property type="entry name" value="S_TKc"/>
    <property type="match status" value="1"/>
</dbReference>
<dbReference type="PROSITE" id="PS00108">
    <property type="entry name" value="PROTEIN_KINASE_ST"/>
    <property type="match status" value="1"/>
</dbReference>
<evidence type="ECO:0000256" key="1">
    <source>
        <dbReference type="ARBA" id="ARBA00006485"/>
    </source>
</evidence>
<dbReference type="OMA" id="VAKDCAT"/>
<feature type="binding site" evidence="9">
    <location>
        <position position="49"/>
    </location>
    <ligand>
        <name>ATP</name>
        <dbReference type="ChEBI" id="CHEBI:30616"/>
    </ligand>
</feature>
<evidence type="ECO:0000256" key="6">
    <source>
        <dbReference type="ARBA" id="ARBA00022777"/>
    </source>
</evidence>
<dbReference type="GO" id="GO:0032968">
    <property type="term" value="P:positive regulation of transcription elongation by RNA polymerase II"/>
    <property type="evidence" value="ECO:0000318"/>
    <property type="project" value="GO_Central"/>
</dbReference>
<evidence type="ECO:0000313" key="13">
    <source>
        <dbReference type="EMBL" id="EFJ07454.1"/>
    </source>
</evidence>
<sequence>MGVSEGGEILSQEFPALERYVAVESIGRGKYGKVFLATDKQTSERVAIKRLRVDPKEATLKVREAGGELRDVPASIAIEIKVLRLLNNDHVVKLLDVIYAATDIFLVFEYMKHDLCGLIHRHKFSAPEIKCYLKQILEGLHYCHLNGVMHRDIKSANLLVSGKGVLKLADFGMSTPIPETPRPLHCGVVTLWNRPPELLLGFSSYGPAVDMWSLGCVFAELLVCQSILPGKDEKQQLSWIFKMCGTPDETSWPGVSKSPVYAKFVAENGKKPRRLRKAFNNVDPRALDLLEQMLTLNPEKRITAEQALLSDYLWTEPLACAPAELPISHEACTEMRSKLDRKKQHQQPQQHQQPAKRKLERVDSLKRRPPTPSSVKKAKPSSHGSSTIATATAATAKRDEQQQLKASPSPWQRSQAPTPKPWETATLAC</sequence>
<dbReference type="FunFam" id="1.10.510.10:FF:000415">
    <property type="entry name" value="CMGC/CDK/CRK7 protein kinase, variant"/>
    <property type="match status" value="1"/>
</dbReference>
<dbReference type="OrthoDB" id="1732493at2759"/>
<dbReference type="Gene3D" id="1.10.510.10">
    <property type="entry name" value="Transferase(Phosphotransferase) domain 1"/>
    <property type="match status" value="1"/>
</dbReference>
<evidence type="ECO:0000256" key="5">
    <source>
        <dbReference type="ARBA" id="ARBA00022741"/>
    </source>
</evidence>
<reference evidence="13 14" key="1">
    <citation type="journal article" date="2011" name="Science">
        <title>The Selaginella genome identifies genetic changes associated with the evolution of vascular plants.</title>
        <authorList>
            <person name="Banks J.A."/>
            <person name="Nishiyama T."/>
            <person name="Hasebe M."/>
            <person name="Bowman J.L."/>
            <person name="Gribskov M."/>
            <person name="dePamphilis C."/>
            <person name="Albert V.A."/>
            <person name="Aono N."/>
            <person name="Aoyama T."/>
            <person name="Ambrose B.A."/>
            <person name="Ashton N.W."/>
            <person name="Axtell M.J."/>
            <person name="Barker E."/>
            <person name="Barker M.S."/>
            <person name="Bennetzen J.L."/>
            <person name="Bonawitz N.D."/>
            <person name="Chapple C."/>
            <person name="Cheng C."/>
            <person name="Correa L.G."/>
            <person name="Dacre M."/>
            <person name="DeBarry J."/>
            <person name="Dreyer I."/>
            <person name="Elias M."/>
            <person name="Engstrom E.M."/>
            <person name="Estelle M."/>
            <person name="Feng L."/>
            <person name="Finet C."/>
            <person name="Floyd S.K."/>
            <person name="Frommer W.B."/>
            <person name="Fujita T."/>
            <person name="Gramzow L."/>
            <person name="Gutensohn M."/>
            <person name="Harholt J."/>
            <person name="Hattori M."/>
            <person name="Heyl A."/>
            <person name="Hirai T."/>
            <person name="Hiwatashi Y."/>
            <person name="Ishikawa M."/>
            <person name="Iwata M."/>
            <person name="Karol K.G."/>
            <person name="Koehler B."/>
            <person name="Kolukisaoglu U."/>
            <person name="Kubo M."/>
            <person name="Kurata T."/>
            <person name="Lalonde S."/>
            <person name="Li K."/>
            <person name="Li Y."/>
            <person name="Litt A."/>
            <person name="Lyons E."/>
            <person name="Manning G."/>
            <person name="Maruyama T."/>
            <person name="Michael T.P."/>
            <person name="Mikami K."/>
            <person name="Miyazaki S."/>
            <person name="Morinaga S."/>
            <person name="Murata T."/>
            <person name="Mueller-Roeber B."/>
            <person name="Nelson D.R."/>
            <person name="Obara M."/>
            <person name="Oguri Y."/>
            <person name="Olmstead R.G."/>
            <person name="Onodera N."/>
            <person name="Petersen B.L."/>
            <person name="Pils B."/>
            <person name="Prigge M."/>
            <person name="Rensing S.A."/>
            <person name="Riano-Pachon D.M."/>
            <person name="Roberts A.W."/>
            <person name="Sato Y."/>
            <person name="Scheller H.V."/>
            <person name="Schulz B."/>
            <person name="Schulz C."/>
            <person name="Shakirov E.V."/>
            <person name="Shibagaki N."/>
            <person name="Shinohara N."/>
            <person name="Shippen D.E."/>
            <person name="Soerensen I."/>
            <person name="Sotooka R."/>
            <person name="Sugimoto N."/>
            <person name="Sugita M."/>
            <person name="Sumikawa N."/>
            <person name="Tanurdzic M."/>
            <person name="Theissen G."/>
            <person name="Ulvskov P."/>
            <person name="Wakazuki S."/>
            <person name="Weng J.K."/>
            <person name="Willats W.W."/>
            <person name="Wipf D."/>
            <person name="Wolf P.G."/>
            <person name="Yang L."/>
            <person name="Zimmer A.D."/>
            <person name="Zhu Q."/>
            <person name="Mitros T."/>
            <person name="Hellsten U."/>
            <person name="Loque D."/>
            <person name="Otillar R."/>
            <person name="Salamov A."/>
            <person name="Schmutz J."/>
            <person name="Shapiro H."/>
            <person name="Lindquist E."/>
            <person name="Lucas S."/>
            <person name="Rokhsar D."/>
            <person name="Grigoriev I.V."/>
        </authorList>
    </citation>
    <scope>NUCLEOTIDE SEQUENCE [LARGE SCALE GENOMIC DNA]</scope>
</reference>
<evidence type="ECO:0000256" key="8">
    <source>
        <dbReference type="ARBA" id="ARBA00049280"/>
    </source>
</evidence>
<comment type="catalytic activity">
    <reaction evidence="8">
        <text>[DNA-directed RNA polymerase] + ATP = phospho-[DNA-directed RNA polymerase] + ADP + H(+)</text>
        <dbReference type="Rhea" id="RHEA:10216"/>
        <dbReference type="Rhea" id="RHEA-COMP:11321"/>
        <dbReference type="Rhea" id="RHEA-COMP:11322"/>
        <dbReference type="ChEBI" id="CHEBI:15378"/>
        <dbReference type="ChEBI" id="CHEBI:30616"/>
        <dbReference type="ChEBI" id="CHEBI:43176"/>
        <dbReference type="ChEBI" id="CHEBI:68546"/>
        <dbReference type="ChEBI" id="CHEBI:456216"/>
        <dbReference type="EC" id="2.7.11.23"/>
    </reaction>
</comment>
<dbReference type="HOGENOM" id="CLU_000288_181_1_1"/>
<dbReference type="PROSITE" id="PS50011">
    <property type="entry name" value="PROTEIN_KINASE_DOM"/>
    <property type="match status" value="1"/>
</dbReference>
<feature type="domain" description="Protein kinase" evidence="12">
    <location>
        <begin position="20"/>
        <end position="313"/>
    </location>
</feature>
<protein>
    <recommendedName>
        <fullName evidence="2">[RNA-polymerase]-subunit kinase</fullName>
        <ecNumber evidence="2">2.7.11.23</ecNumber>
    </recommendedName>
</protein>
<gene>
    <name evidence="13" type="ORF">SELMODRAFT_186124</name>
</gene>
<evidence type="ECO:0000256" key="7">
    <source>
        <dbReference type="ARBA" id="ARBA00022840"/>
    </source>
</evidence>
<dbReference type="InterPro" id="IPR000719">
    <property type="entry name" value="Prot_kinase_dom"/>
</dbReference>
<dbReference type="GO" id="GO:0008353">
    <property type="term" value="F:RNA polymerase II CTD heptapeptide repeat kinase activity"/>
    <property type="evidence" value="ECO:0000318"/>
    <property type="project" value="GO_Central"/>
</dbReference>
<dbReference type="GO" id="GO:0005634">
    <property type="term" value="C:nucleus"/>
    <property type="evidence" value="ECO:0000318"/>
    <property type="project" value="GO_Central"/>
</dbReference>
<dbReference type="InterPro" id="IPR017441">
    <property type="entry name" value="Protein_kinase_ATP_BS"/>
</dbReference>
<dbReference type="AlphaFoldDB" id="D8T7F5"/>
<evidence type="ECO:0000256" key="10">
    <source>
        <dbReference type="RuleBase" id="RU000304"/>
    </source>
</evidence>
<keyword evidence="7 9" id="KW-0067">ATP-binding</keyword>
<dbReference type="GO" id="GO:0000307">
    <property type="term" value="C:cyclin-dependent protein kinase holoenzyme complex"/>
    <property type="evidence" value="ECO:0000318"/>
    <property type="project" value="GO_Central"/>
</dbReference>
<dbReference type="GO" id="GO:0005524">
    <property type="term" value="F:ATP binding"/>
    <property type="evidence" value="ECO:0007669"/>
    <property type="project" value="UniProtKB-UniRule"/>
</dbReference>
<evidence type="ECO:0000256" key="3">
    <source>
        <dbReference type="ARBA" id="ARBA00022527"/>
    </source>
</evidence>
<evidence type="ECO:0000313" key="14">
    <source>
        <dbReference type="Proteomes" id="UP000001514"/>
    </source>
</evidence>
<evidence type="ECO:0000256" key="4">
    <source>
        <dbReference type="ARBA" id="ARBA00022679"/>
    </source>
</evidence>
<keyword evidence="5 9" id="KW-0547">Nucleotide-binding</keyword>
<feature type="region of interest" description="Disordered" evidence="11">
    <location>
        <begin position="336"/>
        <end position="429"/>
    </location>
</feature>
<dbReference type="KEGG" id="smo:SELMODRAFT_186124"/>
<dbReference type="InterPro" id="IPR050108">
    <property type="entry name" value="CDK"/>
</dbReference>
<evidence type="ECO:0000259" key="12">
    <source>
        <dbReference type="PROSITE" id="PS50011"/>
    </source>
</evidence>
<dbReference type="eggNOG" id="KOG0600">
    <property type="taxonomic scope" value="Eukaryota"/>
</dbReference>
<dbReference type="EC" id="2.7.11.23" evidence="2"/>
<dbReference type="PANTHER" id="PTHR24056:SF546">
    <property type="entry name" value="CYCLIN-DEPENDENT KINASE 12"/>
    <property type="match status" value="1"/>
</dbReference>
<dbReference type="InParanoid" id="D8T7F5"/>
<dbReference type="PROSITE" id="PS00107">
    <property type="entry name" value="PROTEIN_KINASE_ATP"/>
    <property type="match status" value="1"/>
</dbReference>
<accession>D8T7F5</accession>
<dbReference type="Proteomes" id="UP000001514">
    <property type="component" value="Unassembled WGS sequence"/>
</dbReference>
<evidence type="ECO:0000256" key="2">
    <source>
        <dbReference type="ARBA" id="ARBA00012409"/>
    </source>
</evidence>
<organism evidence="14">
    <name type="scientific">Selaginella moellendorffii</name>
    <name type="common">Spikemoss</name>
    <dbReference type="NCBI Taxonomy" id="88036"/>
    <lineage>
        <taxon>Eukaryota</taxon>
        <taxon>Viridiplantae</taxon>
        <taxon>Streptophyta</taxon>
        <taxon>Embryophyta</taxon>
        <taxon>Tracheophyta</taxon>
        <taxon>Lycopodiopsida</taxon>
        <taxon>Selaginellales</taxon>
        <taxon>Selaginellaceae</taxon>
        <taxon>Selaginella</taxon>
    </lineage>
</organism>
<evidence type="ECO:0000256" key="9">
    <source>
        <dbReference type="PROSITE-ProRule" id="PRU10141"/>
    </source>
</evidence>
<dbReference type="PANTHER" id="PTHR24056">
    <property type="entry name" value="CELL DIVISION PROTEIN KINASE"/>
    <property type="match status" value="1"/>
</dbReference>
<keyword evidence="14" id="KW-1185">Reference proteome</keyword>
<dbReference type="InterPro" id="IPR011009">
    <property type="entry name" value="Kinase-like_dom_sf"/>
</dbReference>
<dbReference type="Gramene" id="EFJ07454">
    <property type="protein sequence ID" value="EFJ07454"/>
    <property type="gene ID" value="SELMODRAFT_186124"/>
</dbReference>
<dbReference type="Pfam" id="PF00069">
    <property type="entry name" value="Pkinase"/>
    <property type="match status" value="1"/>
</dbReference>
<feature type="compositionally biased region" description="Polar residues" evidence="11">
    <location>
        <begin position="403"/>
        <end position="417"/>
    </location>
</feature>
<comment type="similarity">
    <text evidence="1">Belongs to the protein kinase superfamily. CMGC Ser/Thr protein kinase family. CDC2/CDKX subfamily.</text>
</comment>
<keyword evidence="4" id="KW-0808">Transferase</keyword>
<dbReference type="Gene3D" id="3.30.200.20">
    <property type="entry name" value="Phosphorylase Kinase, domain 1"/>
    <property type="match status" value="1"/>
</dbReference>